<dbReference type="InterPro" id="IPR021241">
    <property type="entry name" value="CsiV"/>
</dbReference>
<evidence type="ECO:0000313" key="4">
    <source>
        <dbReference type="Proteomes" id="UP001626537"/>
    </source>
</evidence>
<dbReference type="Pfam" id="PF10972">
    <property type="entry name" value="CsiV"/>
    <property type="match status" value="1"/>
</dbReference>
<protein>
    <submittedName>
        <fullName evidence="3">CsiV family protein</fullName>
    </submittedName>
</protein>
<dbReference type="Proteomes" id="UP001626537">
    <property type="component" value="Chromosome"/>
</dbReference>
<accession>A0ABZ0I654</accession>
<dbReference type="RefSeq" id="WP_407348872.1">
    <property type="nucleotide sequence ID" value="NZ_CP136864.1"/>
</dbReference>
<reference evidence="3 4" key="1">
    <citation type="submission" date="2023-10" db="EMBL/GenBank/DDBJ databases">
        <title>Two novel species belonging to the OM43/NOR5 clade.</title>
        <authorList>
            <person name="Park M."/>
        </authorList>
    </citation>
    <scope>NUCLEOTIDE SEQUENCE [LARGE SCALE GENOMIC DNA]</scope>
    <source>
        <strain evidence="3 4">IMCC43200</strain>
    </source>
</reference>
<evidence type="ECO:0000313" key="3">
    <source>
        <dbReference type="EMBL" id="WOJ94238.1"/>
    </source>
</evidence>
<feature type="signal peptide" evidence="2">
    <location>
        <begin position="1"/>
        <end position="28"/>
    </location>
</feature>
<gene>
    <name evidence="3" type="ORF">R0135_03500</name>
</gene>
<organism evidence="3 4">
    <name type="scientific">Congregibacter variabilis</name>
    <dbReference type="NCBI Taxonomy" id="3081200"/>
    <lineage>
        <taxon>Bacteria</taxon>
        <taxon>Pseudomonadati</taxon>
        <taxon>Pseudomonadota</taxon>
        <taxon>Gammaproteobacteria</taxon>
        <taxon>Cellvibrionales</taxon>
        <taxon>Halieaceae</taxon>
        <taxon>Congregibacter</taxon>
    </lineage>
</organism>
<feature type="chain" id="PRO_5046212752" evidence="2">
    <location>
        <begin position="29"/>
        <end position="407"/>
    </location>
</feature>
<evidence type="ECO:0000256" key="2">
    <source>
        <dbReference type="SAM" id="SignalP"/>
    </source>
</evidence>
<sequence>MMLHKIPSLPLRSFAGLYLSLFAVATQAEVPEDLAENWYRTEVLIFVREDADSRFAEQWDPLPTLEYPRQHRYLLDPAVADRRLQESQSYASTIDSRGIQTLIVPAPIEEVLDHSRPDALTTPPDDLDILIAAEDETDLTAMANLQPSQDPNNPQLDPNSPELDLDSPVIALPYELLDDEQLEFRTQARSLRRQGNQVLFHGSWWAMLDEADQTPALIMDRSGDMDSLDWPALQGSLQVYRSRYLHIVLDLWLNTQGEYLPEGWQIAPPPLPPTSLRAQTLSGSTINPWAPATSIDDLFGEVPMPDDIESPPSSDSPDGSDIALDEDDDSATAYPWRHAIVHRQSRRMRSKEIHYLDHPVIGVIVKVTPLSEEALPLLAPAEREFRARHALPIELLPADPDVEDETP</sequence>
<feature type="region of interest" description="Disordered" evidence="1">
    <location>
        <begin position="300"/>
        <end position="328"/>
    </location>
</feature>
<evidence type="ECO:0000256" key="1">
    <source>
        <dbReference type="SAM" id="MobiDB-lite"/>
    </source>
</evidence>
<name>A0ABZ0I654_9GAMM</name>
<keyword evidence="4" id="KW-1185">Reference proteome</keyword>
<keyword evidence="2" id="KW-0732">Signal</keyword>
<dbReference type="EMBL" id="CP136864">
    <property type="protein sequence ID" value="WOJ94238.1"/>
    <property type="molecule type" value="Genomic_DNA"/>
</dbReference>
<feature type="compositionally biased region" description="Low complexity" evidence="1">
    <location>
        <begin position="310"/>
        <end position="321"/>
    </location>
</feature>
<proteinExistence type="predicted"/>